<dbReference type="InParanoid" id="A0A024GBQ1"/>
<dbReference type="OrthoDB" id="407325at2759"/>
<sequence>MFKQRINFATARSSRATMNMNETPKSNSAGVSLIRTLLIDRQGLEIETATLEQLCQLLRAENSRDDISLWLKVMLNTPACHEHVQSIDTDAKVLIPFPSLLEQFFYFLVTRCFSEPVTREAEAPTMNSDSRGDDILSPLQLLLKCEYLMHFHLIISELHFCPIVIVPSIRQKVFLLGFEVVNGVEHKAYSQSLAEALSSFLLLGASDIWSAVRKDTAGQIERLSRSKTPLYTAKDVDKLLDRLLLIASAPEESHEAKKTAWRSKHGALMMLCKLLCCFRVSELPTPNQIGAVTVSQSIRGKYAAARHTRVTYSFGSHILFPRHLPRSLIESGKKVLYRCLLHEQQNVREQAANALSLFINLCDNTTRVTTFQELLSKLHLMNADKSNEDSGAHNVPKLLDCHVAEGYLDALVQVIPSLDCEFLLRHWSFINSTLDRYVMHVASSVRQKASLIIEALMHKAIQKIDTSDKDGNDAPGLAMTLLIEIITTIKNGTAQPLQDLCLWQGREGQLLCVETITNILGRDLLLSFEYPETKLLATPHVKNSHRWNQGDCLHLSSADQDLKLWQWAHEESHHATWMIDNLGVCISWQRNHLAHRSVDNGRRSTIVDLINVDIQQNRSDTSCSYRSFWKKVFTGFLQQIMCCCTFKQFELQRMIKQTLGGLVRLLLWLEICDKPDENGDCCIDILKEEVVASGNPQMTRWVVRFLCFHIRFLQEHLAIEDQDTAGTTKLITHLINVAISIVTELLSTTTNADLFDSNSFSDNEAWVMAIQAPIAAFVVISSHKTHTSHLNLVHQALDIISVCQTRVSPSAEALKQHCKPISLSIQCNRNSLDRILSISLVRMIPSFVAAYLEETHEMKPEVSSERSWKLLQIISGWLLSEDSLRWIMISKTDAHWYLLSGLHLLFRSSYFRENHQEFISCCLTITEEFCKTSRSMDSIIVHQVCEISLLAWGMRERNVQSQVLFIFETMWLCTEKSRTDSDTSVWADWDEDQVETGVDTDTKVSMPDDKELLNTAFAKIRLLGHKHLAEVLSKMHRRLSRSFVTSCLGLAIDSDTIDSVEPF</sequence>
<evidence type="ECO:0008006" key="3">
    <source>
        <dbReference type="Google" id="ProtNLM"/>
    </source>
</evidence>
<reference evidence="1 2" key="1">
    <citation type="submission" date="2012-05" db="EMBL/GenBank/DDBJ databases">
        <title>Recombination and specialization in a pathogen metapopulation.</title>
        <authorList>
            <person name="Gardiner A."/>
            <person name="Kemen E."/>
            <person name="Schultz-Larsen T."/>
            <person name="MacLean D."/>
            <person name="Van Oosterhout C."/>
            <person name="Jones J.D.G."/>
        </authorList>
    </citation>
    <scope>NUCLEOTIDE SEQUENCE [LARGE SCALE GENOMIC DNA]</scope>
    <source>
        <strain evidence="1 2">Ac Nc2</strain>
    </source>
</reference>
<protein>
    <recommendedName>
        <fullName evidence="3">DUF2428 domain-containing protein</fullName>
    </recommendedName>
</protein>
<evidence type="ECO:0000313" key="1">
    <source>
        <dbReference type="EMBL" id="CCI44198.1"/>
    </source>
</evidence>
<keyword evidence="2" id="KW-1185">Reference proteome</keyword>
<evidence type="ECO:0000313" key="2">
    <source>
        <dbReference type="Proteomes" id="UP000053237"/>
    </source>
</evidence>
<organism evidence="1 2">
    <name type="scientific">Albugo candida</name>
    <dbReference type="NCBI Taxonomy" id="65357"/>
    <lineage>
        <taxon>Eukaryota</taxon>
        <taxon>Sar</taxon>
        <taxon>Stramenopiles</taxon>
        <taxon>Oomycota</taxon>
        <taxon>Peronosporomycetes</taxon>
        <taxon>Albuginales</taxon>
        <taxon>Albuginaceae</taxon>
        <taxon>Albugo</taxon>
    </lineage>
</organism>
<accession>A0A024GBQ1</accession>
<dbReference type="EMBL" id="CAIX01000064">
    <property type="protein sequence ID" value="CCI44198.1"/>
    <property type="molecule type" value="Genomic_DNA"/>
</dbReference>
<name>A0A024GBQ1_9STRA</name>
<dbReference type="Proteomes" id="UP000053237">
    <property type="component" value="Unassembled WGS sequence"/>
</dbReference>
<gene>
    <name evidence="1" type="ORF">BN9_049820</name>
</gene>
<proteinExistence type="predicted"/>
<dbReference type="SUPFAM" id="SSF48371">
    <property type="entry name" value="ARM repeat"/>
    <property type="match status" value="1"/>
</dbReference>
<comment type="caution">
    <text evidence="1">The sequence shown here is derived from an EMBL/GenBank/DDBJ whole genome shotgun (WGS) entry which is preliminary data.</text>
</comment>
<dbReference type="InterPro" id="IPR016024">
    <property type="entry name" value="ARM-type_fold"/>
</dbReference>
<dbReference type="AlphaFoldDB" id="A0A024GBQ1"/>